<feature type="region of interest" description="Disordered" evidence="1">
    <location>
        <begin position="3620"/>
        <end position="3680"/>
    </location>
</feature>
<dbReference type="SUPFAM" id="SSF51126">
    <property type="entry name" value="Pectin lyase-like"/>
    <property type="match status" value="1"/>
</dbReference>
<evidence type="ECO:0008006" key="5">
    <source>
        <dbReference type="Google" id="ProtNLM"/>
    </source>
</evidence>
<keyword evidence="2" id="KW-0732">Signal</keyword>
<protein>
    <recommendedName>
        <fullName evidence="5">Filamentous haemagglutinin FhaB/tRNA nuclease CdiA-like TPS domain-containing protein</fullName>
    </recommendedName>
</protein>
<feature type="non-terminal residue" evidence="3">
    <location>
        <position position="6783"/>
    </location>
</feature>
<feature type="region of interest" description="Disordered" evidence="1">
    <location>
        <begin position="1410"/>
        <end position="1456"/>
    </location>
</feature>
<feature type="region of interest" description="Disordered" evidence="1">
    <location>
        <begin position="1483"/>
        <end position="1513"/>
    </location>
</feature>
<dbReference type="InterPro" id="IPR012334">
    <property type="entry name" value="Pectin_lyas_fold"/>
</dbReference>
<evidence type="ECO:0000313" key="4">
    <source>
        <dbReference type="Proteomes" id="UP000252517"/>
    </source>
</evidence>
<dbReference type="InterPro" id="IPR047881">
    <property type="entry name" value="LktA_repeat"/>
</dbReference>
<dbReference type="NCBIfam" id="TIGR01901">
    <property type="entry name" value="adhes_NPXG"/>
    <property type="match status" value="1"/>
</dbReference>
<evidence type="ECO:0000313" key="3">
    <source>
        <dbReference type="EMBL" id="RCK41447.1"/>
    </source>
</evidence>
<feature type="region of interest" description="Disordered" evidence="1">
    <location>
        <begin position="1655"/>
        <end position="1695"/>
    </location>
</feature>
<name>A0A367WJ47_9PROT</name>
<dbReference type="RefSeq" id="WP_114090576.1">
    <property type="nucleotide sequence ID" value="NZ_JPWH01000034.1"/>
</dbReference>
<feature type="compositionally biased region" description="Gly residues" evidence="1">
    <location>
        <begin position="1417"/>
        <end position="1446"/>
    </location>
</feature>
<dbReference type="NCBIfam" id="NF012206">
    <property type="entry name" value="LktA_tand_53"/>
    <property type="match status" value="15"/>
</dbReference>
<evidence type="ECO:0000256" key="2">
    <source>
        <dbReference type="SAM" id="SignalP"/>
    </source>
</evidence>
<feature type="compositionally biased region" description="Basic and acidic residues" evidence="1">
    <location>
        <begin position="3637"/>
        <end position="3647"/>
    </location>
</feature>
<comment type="caution">
    <text evidence="3">The sequence shown here is derived from an EMBL/GenBank/DDBJ whole genome shotgun (WGS) entry which is preliminary data.</text>
</comment>
<dbReference type="OrthoDB" id="6721845at2"/>
<accession>A0A367WJ47</accession>
<reference evidence="3 4" key="1">
    <citation type="submission" date="2014-07" db="EMBL/GenBank/DDBJ databases">
        <title>Draft genome sequence of Thalassospira profundimaris S25-3-2.</title>
        <authorList>
            <person name="Lai Q."/>
            <person name="Shao Z."/>
        </authorList>
    </citation>
    <scope>NUCLEOTIDE SEQUENCE [LARGE SCALE GENOMIC DNA]</scope>
    <source>
        <strain evidence="3 4">S25-3-2</strain>
    </source>
</reference>
<feature type="compositionally biased region" description="Basic and acidic residues" evidence="1">
    <location>
        <begin position="1163"/>
        <end position="1174"/>
    </location>
</feature>
<feature type="region of interest" description="Disordered" evidence="1">
    <location>
        <begin position="1162"/>
        <end position="1190"/>
    </location>
</feature>
<feature type="compositionally biased region" description="Polar residues" evidence="1">
    <location>
        <begin position="2832"/>
        <end position="2846"/>
    </location>
</feature>
<dbReference type="Gene3D" id="2.160.20.10">
    <property type="entry name" value="Single-stranded right-handed beta-helix, Pectin lyase-like"/>
    <property type="match status" value="1"/>
</dbReference>
<dbReference type="Proteomes" id="UP000252517">
    <property type="component" value="Unassembled WGS sequence"/>
</dbReference>
<feature type="region of interest" description="Disordered" evidence="1">
    <location>
        <begin position="1119"/>
        <end position="1143"/>
    </location>
</feature>
<feature type="compositionally biased region" description="Polar residues" evidence="1">
    <location>
        <begin position="3623"/>
        <end position="3635"/>
    </location>
</feature>
<gene>
    <name evidence="3" type="ORF">TH25_23770</name>
</gene>
<dbReference type="InterPro" id="IPR008638">
    <property type="entry name" value="FhaB/CdiA-like_TPS"/>
</dbReference>
<feature type="region of interest" description="Disordered" evidence="1">
    <location>
        <begin position="2831"/>
        <end position="2851"/>
    </location>
</feature>
<dbReference type="EMBL" id="JPWH01000034">
    <property type="protein sequence ID" value="RCK41447.1"/>
    <property type="molecule type" value="Genomic_DNA"/>
</dbReference>
<dbReference type="NCBIfam" id="NF012204">
    <property type="entry name" value="adhes_FxxPxG"/>
    <property type="match status" value="1"/>
</dbReference>
<feature type="chain" id="PRO_5016892335" description="Filamentous haemagglutinin FhaB/tRNA nuclease CdiA-like TPS domain-containing protein" evidence="2">
    <location>
        <begin position="35"/>
        <end position="6783"/>
    </location>
</feature>
<feature type="signal peptide" evidence="2">
    <location>
        <begin position="1"/>
        <end position="34"/>
    </location>
</feature>
<evidence type="ECO:0000256" key="1">
    <source>
        <dbReference type="SAM" id="MobiDB-lite"/>
    </source>
</evidence>
<sequence>MVSVTGENKGRVIRRAFAYALSTTTFLVPFVAMANPQIVTDGNTATNLNVHGNVTDVTTSTIQGKSALNSFSKFDVYQGNTVNLFVPGKADHLINMVNGPRSHIDGILNSIKNGQIGGQVYLLNPNGVAIGAQGQLNVGSLTIMAPTSDYAGSFFDAPGQANSGALQQLLSGNVPLSEDGLITIEGSIRATRKAALIANGVQVAGDIVVGAQALNQIAFSDVVNVDGLDAGQEAVIDENGYIEIKGGQAGVDVSGVLTADGADGQNAGTIDVRATGDIAVKAGADISAKGIGANSSGGTITIFADNDATFAAGAHIDVSGGDVSGDGGFAEFSAHKAVYLNGGTFAGGANDGAAGTILIDPEDLTISSNVTQNDGTNYIYEGRDTITLKAGVKVSTTSTSKKSGDITLKGQNIVFETGSALDASNGSFNRGAGNITLEVAGSATHAITITNATLKGANVTITASAIANSSNPLAEVSANVALTNTVINATGNVSILAKAEQGLPTITAGIFDARSATASLTMTNGSIVAGGNISLASSSKITSEVIGALLASPINASVAVTDSKATTLVTGTADLKADGDVDVTADAVTDSTAVAKSVAAAAGVTTAVSVIENSAIARLNGTAKISKGDAVTVRATGKTQVDTIADAATVDSGGSGASIGVAISDVDATAIAEIGEGALVTNAASLSVNAQNVTTQNTAARAGVANGTGTASKLFGDALDRTSLSDESKGEISALFDGVLKNVSDNLKEKPKEGEEDSGGVQVAGALSYASSNFDTEALITANADKTLSLSGAVNVNAEAIAQTNTLASGITAGGKVGGGAGVAIQTVDNKLLASIAAADGKTLTIDANGLTVNAETKSIDEDITDEENNGFSVEAFAGQEAKDVGIAGALGLLIINSNSSLAEIGNNVSVDANNGTITVSATGGADAGVVADGSPEDESVIGALFEAYETYTKTDEDEEEKPSVGIGAAIAINISNSTVDAAVRGGTSLTNASGLDVSALSNGSVKTTANSAGAGGVAVVPVLALSVANDHVTAGIESASTGLSLAGAVSVTAEQNLAVLSVGKGASGDADDASNVAVGLTVGISTVNADVKSLLDRDLTTIGDITIAAKSARDIRTGAAAGSNTDPGDTGTEEEEDPADQAKSDVLGTIKQAAAFGNLYSKEGDKTDGDKTAQKANVSADKGSEADEGGKVSAAAALGLTVANTETSAGIAASRTVSGGNIKITSADNTDSQAAADGSAAEADNNIGAAVALNIANVINTASIGSAASVSGTGVNLSAITNSFTVLDDEGNAVKDDDDEDVIDDANKYVTSAVAGAGVGNLSLAGAVAIALIDQTTTADVGQNADISVKASGASVTATSNRIIETMSSGSVGEKTPTLDEFKDRYTTLGGMTARINGKLTSVGEKIEANKTSEGSGSGDSGSGGTGSGGTGSGGTDSGGSGSGSGDSSSGGESGKLGIGASFAITVDNTVTRARVSDGAKLTSTNEGDVSVSSTSGLDSTTHAEAASAPSTDLLNLEEKSDTSAYSLDAAVAIGVSNETTESRVGSDEDTLTSDGKVTISADSSSEVLVQADGEAAGDKAAAGASVAVGVTNSTTKASLARSVSAKGALTVSSTALSKDINLALATARGTVLEGYKNKFVGATDEMLLAGDFGNDSDGKKKPRSAQALADQKTAGNNKTSSVDEKGNADSSKSGKSISIAAAVGVGVNNRKSIASIDDGTSGNLNTLSAGGDIDVTAKNDANAQTRGVGAAVLSDNGIAVGVAVTATGHETTAKLGDYTKISGSTGVNVTAQSTQNQADDFANKLMAEAVAGSGAKKIGVAGALSVINTDNDSSATLGKNVDVTSTGAVNVTSSEKNHIVSRALAASVSVGAEAKTAVGATFALINAGNTNTALVDDGAKISTTGDLTVSAKNLRQSEESFGFDGDYSLLNPTSVFQTSNYYTEALAGAASTGNTAISGSFSVTVTQNETSASIAKSATVSADDITLTAENRQNARTLGGAIAASKQTGVGVTLNAMVLADKVSARLGTSGATTGASLTSTGDVKIEAKAEQDLGSIVVAGAAATSGTAVGGSVGINVIKTEAIADIASKSTISSAKGASIAATSATGISTFVGGVAFSGQTGVGAGLATNLILAKTAASIGDAASVSAANAISVNADASEDIASATVSAAGSTGGTTVAVTLGANTVKSDTSATVGNGALLNSSNDAGARSISVTAKDKTDIGNIMGSGAFGSGTGVGGVLASNAIAKTTRAVLNGTAKADTDIKVTAGSEQNITALSLGVAVVGGTAITGSGGLALIDNTTTAVIGEREDTDDDSVSRATVTSTGNIAVHASDETDALVINGTGAGGGGNAGGASLGVTTFIGETTAYIGRNANVTAFGNSATGLDVMTGGVTISSPLFDGFANLDKDSAGDKLQKTSDDALALKASTIDDLKDSLFKKTLNTENRKGLSVTAYSDQDIANFSATGAAGGGNAVAGAVAVGVVSDTTKAYIDNGAQINQATGIAGAAQKVTVQAEGDTLSVDVAGGVAVGGGNGIGGAIDSLTLSKNTSAYIGQNANVKAGDDVSVAADQATHAISVAANIAAAGNAGVGASLSVLVASNTTLAYIDGLVNTGGDLTIDADTDTTFIQVAGQISAGGSAGVGGALGVSVLDNTTKAYTDTHAQTNAKGKTKISASGHEEEYAAVVAGAGGGSAGVAGSVRVGVHTSTTQAYAAGKVNQDSNYSVSGQNVDIDADAFVRLVSVTGGLGGGGVAGVGAAADVVILRNNANAFVGDGSLVSAHDSISLTATSEKQLLQLGVAGAAGGQAGVAGAVTVAFLGGIVDDDAKSRLSSNDSEKPGNTWSAADGATNKNLIGDALGDRDEAKTANDAAAAQRGKTSITDDFNATAEASRNDTKAFIGQGATVYSGSTIDINSSDTSKVIAGTLAVTGSGGVSVGGGVTITTVDSSAQSYIASQAAVDAVNAISINAASHDNVINAAAAGGGGFYAAVNGSVAITTLLSDASAYIGDGALVNQDDDITAGSSQDVSLDAKSDSNVITVSGAAGGAIVGVGAAANVTTIAKETQAWIGEDAKVDANRDVTVDANSDDNIVSVTVSVQGGGVGAGGTAAVNTVVSDTAARVLEGASVNAYGNMRVQALNDVELDDISTSVAVGGAALGGVVSVNTIKATTEAVVADGAKLNVLGNGTAISIAADGGSRSESSDEVLAETTQTNKDKSTLTVSAIDVDRSTLTRNTETINGLAVVARSDQDVTSLPISAGASAGGALSGVASVNVIAGKTRAEIGDATINALNVGAVNAQDVLVAAYDSTDLNTVPVTAAVTGMGPAISAAAATNVISKTLTARMGGTVSAKDDIVVLANSDQDLSSISANGAASAIAGQNLSLGVDVVDNSVLAEIADGSVIVAGDDLTVTAKENSDFDQIIGSASAAAVTAQGGSVGVAVSSSDITARIGKNATTNANGVTSVRADSVQSLMQHNVAGGVSAGLTLQGAISVRTATVQTVAEIADGAKINQSTTSADSDQAVNVSATNSLTVGGATGAGAIGGIGGVGFGMDIAVARNATTARIGANTLVSAKHDVSVTASAQKDISATGIAGAGGLAAGVAGSVAIAVLGGDADSRGTDQLTSDNGSITEKVNAEAGKDRTADLSTSDAGKLAHSQAADANSDRTTAKSKTQNVMAPLSSSNVSYDDGVSAVVDNNATLKAGHDINIKATDESRVRAFAGGAAVGAVGVGGWVAVASMGTTAQALVGQNAGLDAGNAISISSDLKNKTDRSIAEAYGASAGIVGLSATIAVLDRSTTTQSVIGSGANLLADNAISITSQNASGGQSRAIAGAAGFAAAGISVAVTKSDDDVKSEIGSNAKLGATDDAAGNITVTATNGGTFDAYSVGAALGLVGTGAGADATVDLDGDTTARIDANAVIYSDGDVVISAIDQPDASSEAVGAALSAGYSLGLSLSQTLLDRNISTLVDNNASVTGDSITLKAEMLKGSNNNADSKAIAGSGGILVGAAGSSAVTKANVNVAATTGSNAKLLGIQRTQTDENNVTTAVADHGISVSARNETAAEARAIGVSAGVISLGGHSAVVDVDTTSKALFGAGTTATTMADLSLTSVGAEHAYGDTISGAGGIGVVQAGLTDVDLNSTVQAGTLDSTSLTNLHADGTTTISATSNGKYDGKIDTTGAALAQAAAGALVVDGTSNVWAGFGAKTGLKTHQLSLSALNNLAKDLVDGSNFKTSQGGGFNMAVGVSKGTMNATTNIGIGSDSNIYVFGNAADQGNASIQALTKVNVDDESSFDSGGLISAPIATTEQSATIGSNVTLGNNASFETQAGDLVVAARSDATMSARARSVTYGFAGAAGGVSKATVTASDGVTVGNGTNMVGVGEVEIYAGADATGLGIIDAKADTRLFNKTAISIPTPPTADAHAIHNSKVTISSDALVASAKDLRVQATKGHLFASGVGRATDLAKKALEAIGEVFGADTEGSLEVVGGTSKNEGVGGIKVDGELRTGIRNKRYITFGTNFSSYVEDANGNMIRYYPSYDTANDRWVLATQDPDNPSTPKIIKVFTPDEISEGMGFSILADQNLGQSLQAEVTRLENVLRRYGSSSDANSVQVKNDINSRLTILRAAIASRKADNYVDVIQVDPTEAATGNVELFSDYVVGSGKINSPGDAEIKIINNSPMPIRITEMTVPDELGGQILFNGQSVLNATDINARNTDADGTASMEMISSVSSDDPKIIIENNFDPDSGVYNPGDKLDIAAPDVILAGQISNINGLIKVSSNKGSIYSVAGMRGETVEISTGGDFVFDSPDTLLNIGPNPDAGFSSLVNKYENGSATSGSENNVSQSGGDSSSTIAANNVFINADTININGVIQSGIADKEIVINQSDVDAAYNTGSHTGARYVEVKNVGISMGSGRVGVGGIKAELDRVTGEIRILDAKVEGGTVLLSGRLVSTGNGKINVIDGYGRIKIVNNSSNTVRLDNVDTGGIEGQITLIDKSKDNGKGRALTTRYERLGNDIKQYSNINLDSSQATKLVGTSAGSRSSSYNMQQDMRYYWMAGKSTTTQTQKQFKKQQKSVFGFIPISQRSFTDSNLVSGYPKEKQLSQAELPSGDYVAQRSGQPDYTFNSAEETTSNRQVYQGDSERSWGSDCTWFVCWTRTYEFTRTTITETGTNTYYYHSVAADKSIGINFIGYDTGKVDVTSKGSIALGGNLSNVGGATTLTSQMGDIYSDGGAVQSGNLQLSALNGSVGRADNYLNLVQKQGDLVSVSSGKNIYLDAPGGSLVLSDLQAGSGSIGLRADFDIVTSGNGVIKGHDVELVARNGRIGTSDGVLRVDTDAANGGKLTAKAARGDINVEETSGDLIVNRIETVGDVSIKVSDGSLIDGNTDETEDTDTTQQLLDLFDSLDLMGSDADAKKDAQVKAYETEQKSLYDDYFSMRNLKKDGDGKYVADAANADFTYTVSDTERASLLDAGLDDAGIQAYADRQTERYQAAFKKFGDVSYDAGFTYTATSDEIAAVTDGYKWTQKELTNLLPSFAFKETTDTTTVVETANVSARNVSIDVSGSMGNHKGDIVLDLTKSNALTDDVKVALAAAESDDIIRDDAKKTLTIVQREDFDIDAKGTTSIKAGGDIFLGSEKDINVFNASGKEIRVKVAGSITDGRDGNAANFDGDRMIFEASDGHIGTADAPVMINQSDGSLLTARAADDIFLHEISGNIYVDGLFSSHNVNLTADNGSILDGANDAIADVVAQSVTLAASKGIGSSVAGGGLDVGISSATGSLNVTTSDGAAYISGPGRSIALGIVNVKGVFDVSADNGITLRNSVNSNGNNQSYSSAGDIVMLAASSISSGGGNVAMTATGSNITQNDGATLNAGAGTITVKAGGDITLASLVTSNGTDEAIKVDADGHIIDGGDTNDDISSSNSAGLVTLISDEGIGRANALDLDVRRLSLVNSESGKILIEDKGSLVLDSVDIKSGTASEITAQGDLTIDQDFTSNGMIALTAKSGGSITVKGSLSGNGVQTTLVADKNISMTSGGIIDLGTLSQALTLTAAKAGQNGGSISQADGAQIKAGTSTVTLQADGNIGIARIVTANATSDAIKITSTSGAITDNGDTGIDLEANNAGAVVTLAAANGIGATNALETSIDTLNATNTTSGAIRFSDAATLKVGTITQQATQALVEVAAAGSLEIGKIAGLDAVTLKTTNGTITDQAANSVIASALNLDAGGDVTLRSKVATLDNVKISNGKLWLENNGNLTINRIAQNTSVASNSGISIVNDGDIELASGKGGITATSGTIYLNAKNNGVLKIADAISTNGSNIDLIGSQDLRLVGSLASVTSRNAGDVTLTAQTGDLVMAAQTLVDGGAGKVDLTADQNLTIDQISSSAGAITAKAENGNVTLNNDVSGGGAISITSAGGIALNKATADISATGNGGVLLTAQSGDITQVDGSTIDGGNGTIGLTAKNSLTLDQIKTAGAAITLTAQTGSITAKDFVTTSGAKIAMTAAQNVAFDTADADVTSSGAGEVEIIATAGNITQADGSTIDGGSDKVTLTAGDSLTLDQVTTAGADIAITAKTGSITAKDFITTSNGAIGMTAAQNVTLFNDEADVTSSGSGDVTITATAGDLYQENDSTIDGGTGKVTLTAGKKVTLDQVQTTSSAIKITAQASDVVANDFIKTSDATIEITGDNDVSFTNGLSDVTSTDSGAVTITATKGNITQADGSTIDGGSDKVTLTAGDSLTLDQVQTTGAGIAITAQNGSITAKDFVTTSGAKIGIK</sequence>
<dbReference type="InterPro" id="IPR011050">
    <property type="entry name" value="Pectin_lyase_fold/virulence"/>
</dbReference>
<organism evidence="3 4">
    <name type="scientific">Thalassospira profundimaris</name>
    <dbReference type="NCBI Taxonomy" id="502049"/>
    <lineage>
        <taxon>Bacteria</taxon>
        <taxon>Pseudomonadati</taxon>
        <taxon>Pseudomonadota</taxon>
        <taxon>Alphaproteobacteria</taxon>
        <taxon>Rhodospirillales</taxon>
        <taxon>Thalassospiraceae</taxon>
        <taxon>Thalassospira</taxon>
    </lineage>
</organism>
<proteinExistence type="predicted"/>